<evidence type="ECO:0000313" key="2">
    <source>
        <dbReference type="EMBL" id="MFC0395989.1"/>
    </source>
</evidence>
<dbReference type="Proteomes" id="UP001589818">
    <property type="component" value="Unassembled WGS sequence"/>
</dbReference>
<proteinExistence type="predicted"/>
<reference evidence="2 3" key="1">
    <citation type="submission" date="2024-09" db="EMBL/GenBank/DDBJ databases">
        <authorList>
            <person name="Sun Q."/>
            <person name="Mori K."/>
        </authorList>
    </citation>
    <scope>NUCLEOTIDE SEQUENCE [LARGE SCALE GENOMIC DNA]</scope>
    <source>
        <strain evidence="2 3">CCM 4839</strain>
    </source>
</reference>
<comment type="caution">
    <text evidence="2">The sequence shown here is derived from an EMBL/GenBank/DDBJ whole genome shotgun (WGS) entry which is preliminary data.</text>
</comment>
<name>A0ABV6JJA1_9BACL</name>
<dbReference type="RefSeq" id="WP_204817372.1">
    <property type="nucleotide sequence ID" value="NZ_JANHOF010000002.1"/>
</dbReference>
<evidence type="ECO:0000313" key="3">
    <source>
        <dbReference type="Proteomes" id="UP001589818"/>
    </source>
</evidence>
<sequence>MSETMSFEEFRLTYHCEEACLETLCAIKWPDGYCCPRCAHQSAYIIRTRRLPLFECRACHHQASLISSTVMEGSKTPLHKWFQAIYLVASPSININATYLAELIQVTYKTAWLILHKLRNAISQADSLEILKGSVRVNAALYGKPYNPYHLSHPQEHPLLSGASIDAQGNIAYVKIKQVPKSHISQTTILRSGIDDFVQTNVDPKTEDVTIVKLRYPKFSFKPLYDLCKNANLRINETFHGIGGKHLQAYLDEYCFLINFSNKDRSTLDQLMRICTILPPITYKSLIHRGFTEPRRTTTLSAA</sequence>
<dbReference type="EMBL" id="JBHLVF010000047">
    <property type="protein sequence ID" value="MFC0395989.1"/>
    <property type="molecule type" value="Genomic_DNA"/>
</dbReference>
<accession>A0ABV6JJA1</accession>
<gene>
    <name evidence="2" type="ORF">ACFFJ8_32035</name>
</gene>
<feature type="domain" description="Transposase zinc-ribbon" evidence="1">
    <location>
        <begin position="17"/>
        <end position="62"/>
    </location>
</feature>
<protein>
    <submittedName>
        <fullName evidence="2">Transposase</fullName>
    </submittedName>
</protein>
<dbReference type="Pfam" id="PF12760">
    <property type="entry name" value="Zn_ribbon_IS1595"/>
    <property type="match status" value="1"/>
</dbReference>
<keyword evidence="3" id="KW-1185">Reference proteome</keyword>
<evidence type="ECO:0000259" key="1">
    <source>
        <dbReference type="Pfam" id="PF12760"/>
    </source>
</evidence>
<dbReference type="InterPro" id="IPR024442">
    <property type="entry name" value="Transposase_Zn_ribbon"/>
</dbReference>
<organism evidence="2 3">
    <name type="scientific">Paenibacillus mendelii</name>
    <dbReference type="NCBI Taxonomy" id="206163"/>
    <lineage>
        <taxon>Bacteria</taxon>
        <taxon>Bacillati</taxon>
        <taxon>Bacillota</taxon>
        <taxon>Bacilli</taxon>
        <taxon>Bacillales</taxon>
        <taxon>Paenibacillaceae</taxon>
        <taxon>Paenibacillus</taxon>
    </lineage>
</organism>